<evidence type="ECO:0000256" key="1">
    <source>
        <dbReference type="ARBA" id="ARBA00022690"/>
    </source>
</evidence>
<keyword evidence="6" id="KW-1185">Reference proteome</keyword>
<keyword evidence="1" id="KW-0646">Protease inhibitor</keyword>
<evidence type="ECO:0000313" key="6">
    <source>
        <dbReference type="Proteomes" id="UP001634007"/>
    </source>
</evidence>
<dbReference type="InterPro" id="IPR027214">
    <property type="entry name" value="Cystatin"/>
</dbReference>
<dbReference type="EMBL" id="JBJKBG010000004">
    <property type="protein sequence ID" value="KAL3742272.1"/>
    <property type="molecule type" value="Genomic_DNA"/>
</dbReference>
<dbReference type="InterPro" id="IPR000010">
    <property type="entry name" value="Cystatin_dom"/>
</dbReference>
<sequence length="109" mass="12296">MRPHIILLLLFLAVLPLSAIADLGQPWKPIPDVSDPHIQSIGKFAVAEFNRQRNTDLIFKSVLSGKVAAIRETRYLLHLAVEWEEPTCYDALVLELDPLEVLSFESKTC</sequence>
<gene>
    <name evidence="5" type="ORF">ACJRO7_017709</name>
</gene>
<evidence type="ECO:0000313" key="5">
    <source>
        <dbReference type="EMBL" id="KAL3742272.1"/>
    </source>
</evidence>
<dbReference type="Pfam" id="PF16845">
    <property type="entry name" value="SQAPI"/>
    <property type="match status" value="1"/>
</dbReference>
<comment type="caution">
    <text evidence="5">The sequence shown here is derived from an EMBL/GenBank/DDBJ whole genome shotgun (WGS) entry which is preliminary data.</text>
</comment>
<evidence type="ECO:0000256" key="3">
    <source>
        <dbReference type="SAM" id="SignalP"/>
    </source>
</evidence>
<dbReference type="PANTHER" id="PTHR47116">
    <property type="entry name" value="PHLOEM FILAMENT PROTEIN"/>
    <property type="match status" value="1"/>
</dbReference>
<feature type="chain" id="PRO_5044818730" description="Cystatin domain-containing protein" evidence="3">
    <location>
        <begin position="22"/>
        <end position="109"/>
    </location>
</feature>
<dbReference type="GO" id="GO:0004869">
    <property type="term" value="F:cysteine-type endopeptidase inhibitor activity"/>
    <property type="evidence" value="ECO:0007669"/>
    <property type="project" value="UniProtKB-KW"/>
</dbReference>
<dbReference type="Proteomes" id="UP001634007">
    <property type="component" value="Unassembled WGS sequence"/>
</dbReference>
<dbReference type="Gene3D" id="3.10.450.10">
    <property type="match status" value="1"/>
</dbReference>
<keyword evidence="3" id="KW-0732">Signal</keyword>
<keyword evidence="2" id="KW-0789">Thiol protease inhibitor</keyword>
<feature type="signal peptide" evidence="3">
    <location>
        <begin position="1"/>
        <end position="21"/>
    </location>
</feature>
<reference evidence="5 6" key="1">
    <citation type="submission" date="2024-11" db="EMBL/GenBank/DDBJ databases">
        <title>Chromosome-level genome assembly of Eucalyptus globulus Labill. provides insights into its genome evolution.</title>
        <authorList>
            <person name="Li X."/>
        </authorList>
    </citation>
    <scope>NUCLEOTIDE SEQUENCE [LARGE SCALE GENOMIC DNA]</scope>
    <source>
        <strain evidence="5">CL2024</strain>
        <tissue evidence="5">Fresh tender leaves</tissue>
    </source>
</reference>
<dbReference type="InterPro" id="IPR046350">
    <property type="entry name" value="Cystatin_sf"/>
</dbReference>
<evidence type="ECO:0000259" key="4">
    <source>
        <dbReference type="Pfam" id="PF16845"/>
    </source>
</evidence>
<name>A0ABD3KSA7_EUCGL</name>
<organism evidence="5 6">
    <name type="scientific">Eucalyptus globulus</name>
    <name type="common">Tasmanian blue gum</name>
    <dbReference type="NCBI Taxonomy" id="34317"/>
    <lineage>
        <taxon>Eukaryota</taxon>
        <taxon>Viridiplantae</taxon>
        <taxon>Streptophyta</taxon>
        <taxon>Embryophyta</taxon>
        <taxon>Tracheophyta</taxon>
        <taxon>Spermatophyta</taxon>
        <taxon>Magnoliopsida</taxon>
        <taxon>eudicotyledons</taxon>
        <taxon>Gunneridae</taxon>
        <taxon>Pentapetalae</taxon>
        <taxon>rosids</taxon>
        <taxon>malvids</taxon>
        <taxon>Myrtales</taxon>
        <taxon>Myrtaceae</taxon>
        <taxon>Myrtoideae</taxon>
        <taxon>Eucalypteae</taxon>
        <taxon>Eucalyptus</taxon>
    </lineage>
</organism>
<feature type="domain" description="Cystatin" evidence="4">
    <location>
        <begin position="30"/>
        <end position="96"/>
    </location>
</feature>
<proteinExistence type="predicted"/>
<protein>
    <recommendedName>
        <fullName evidence="4">Cystatin domain-containing protein</fullName>
    </recommendedName>
</protein>
<evidence type="ECO:0000256" key="2">
    <source>
        <dbReference type="ARBA" id="ARBA00022704"/>
    </source>
</evidence>
<accession>A0ABD3KSA7</accession>
<dbReference type="SUPFAM" id="SSF54403">
    <property type="entry name" value="Cystatin/monellin"/>
    <property type="match status" value="1"/>
</dbReference>
<dbReference type="AlphaFoldDB" id="A0ABD3KSA7"/>